<protein>
    <submittedName>
        <fullName evidence="1">Uncharacterized protein</fullName>
    </submittedName>
</protein>
<accession>A0ACB6YXK8</accession>
<evidence type="ECO:0000313" key="2">
    <source>
        <dbReference type="Proteomes" id="UP000886501"/>
    </source>
</evidence>
<feature type="non-terminal residue" evidence="1">
    <location>
        <position position="1"/>
    </location>
</feature>
<dbReference type="EMBL" id="MU119132">
    <property type="protein sequence ID" value="KAF9641828.1"/>
    <property type="molecule type" value="Genomic_DNA"/>
</dbReference>
<sequence length="135" mass="15403">EEFSQHPDLLDANISIPSAAEVCVLDHIRDVMSVPHDAQESLSSDRTPTLSYSLPFYHSIIDEWEHLKKVYPLLSPLIEIGINKVESYINKSKLSRTYLLATLLNPCLKMDWIEKNCSTNDVQKTKRMALDMVSL</sequence>
<evidence type="ECO:0000313" key="1">
    <source>
        <dbReference type="EMBL" id="KAF9641828.1"/>
    </source>
</evidence>
<dbReference type="Proteomes" id="UP000886501">
    <property type="component" value="Unassembled WGS sequence"/>
</dbReference>
<proteinExistence type="predicted"/>
<reference evidence="1" key="1">
    <citation type="submission" date="2019-10" db="EMBL/GenBank/DDBJ databases">
        <authorList>
            <consortium name="DOE Joint Genome Institute"/>
            <person name="Kuo A."/>
            <person name="Miyauchi S."/>
            <person name="Kiss E."/>
            <person name="Drula E."/>
            <person name="Kohler A."/>
            <person name="Sanchez-Garcia M."/>
            <person name="Andreopoulos B."/>
            <person name="Barry K.W."/>
            <person name="Bonito G."/>
            <person name="Buee M."/>
            <person name="Carver A."/>
            <person name="Chen C."/>
            <person name="Cichocki N."/>
            <person name="Clum A."/>
            <person name="Culley D."/>
            <person name="Crous P.W."/>
            <person name="Fauchery L."/>
            <person name="Girlanda M."/>
            <person name="Hayes R."/>
            <person name="Keri Z."/>
            <person name="Labutti K."/>
            <person name="Lipzen A."/>
            <person name="Lombard V."/>
            <person name="Magnuson J."/>
            <person name="Maillard F."/>
            <person name="Morin E."/>
            <person name="Murat C."/>
            <person name="Nolan M."/>
            <person name="Ohm R."/>
            <person name="Pangilinan J."/>
            <person name="Pereira M."/>
            <person name="Perotto S."/>
            <person name="Peter M."/>
            <person name="Riley R."/>
            <person name="Sitrit Y."/>
            <person name="Stielow B."/>
            <person name="Szollosi G."/>
            <person name="Zifcakova L."/>
            <person name="Stursova M."/>
            <person name="Spatafora J.W."/>
            <person name="Tedersoo L."/>
            <person name="Vaario L.-M."/>
            <person name="Yamada A."/>
            <person name="Yan M."/>
            <person name="Wang P."/>
            <person name="Xu J."/>
            <person name="Bruns T."/>
            <person name="Baldrian P."/>
            <person name="Vilgalys R."/>
            <person name="Henrissat B."/>
            <person name="Grigoriev I.V."/>
            <person name="Hibbett D."/>
            <person name="Nagy L.G."/>
            <person name="Martin F.M."/>
        </authorList>
    </citation>
    <scope>NUCLEOTIDE SEQUENCE</scope>
    <source>
        <strain evidence="1">P2</strain>
    </source>
</reference>
<reference evidence="1" key="2">
    <citation type="journal article" date="2020" name="Nat. Commun.">
        <title>Large-scale genome sequencing of mycorrhizal fungi provides insights into the early evolution of symbiotic traits.</title>
        <authorList>
            <person name="Miyauchi S."/>
            <person name="Kiss E."/>
            <person name="Kuo A."/>
            <person name="Drula E."/>
            <person name="Kohler A."/>
            <person name="Sanchez-Garcia M."/>
            <person name="Morin E."/>
            <person name="Andreopoulos B."/>
            <person name="Barry K.W."/>
            <person name="Bonito G."/>
            <person name="Buee M."/>
            <person name="Carver A."/>
            <person name="Chen C."/>
            <person name="Cichocki N."/>
            <person name="Clum A."/>
            <person name="Culley D."/>
            <person name="Crous P.W."/>
            <person name="Fauchery L."/>
            <person name="Girlanda M."/>
            <person name="Hayes R.D."/>
            <person name="Keri Z."/>
            <person name="LaButti K."/>
            <person name="Lipzen A."/>
            <person name="Lombard V."/>
            <person name="Magnuson J."/>
            <person name="Maillard F."/>
            <person name="Murat C."/>
            <person name="Nolan M."/>
            <person name="Ohm R.A."/>
            <person name="Pangilinan J."/>
            <person name="Pereira M.F."/>
            <person name="Perotto S."/>
            <person name="Peter M."/>
            <person name="Pfister S."/>
            <person name="Riley R."/>
            <person name="Sitrit Y."/>
            <person name="Stielow J.B."/>
            <person name="Szollosi G."/>
            <person name="Zifcakova L."/>
            <person name="Stursova M."/>
            <person name="Spatafora J.W."/>
            <person name="Tedersoo L."/>
            <person name="Vaario L.M."/>
            <person name="Yamada A."/>
            <person name="Yan M."/>
            <person name="Wang P."/>
            <person name="Xu J."/>
            <person name="Bruns T."/>
            <person name="Baldrian P."/>
            <person name="Vilgalys R."/>
            <person name="Dunand C."/>
            <person name="Henrissat B."/>
            <person name="Grigoriev I.V."/>
            <person name="Hibbett D."/>
            <person name="Nagy L.G."/>
            <person name="Martin F.M."/>
        </authorList>
    </citation>
    <scope>NUCLEOTIDE SEQUENCE</scope>
    <source>
        <strain evidence="1">P2</strain>
    </source>
</reference>
<gene>
    <name evidence="1" type="ORF">BDM02DRAFT_3061842</name>
</gene>
<keyword evidence="2" id="KW-1185">Reference proteome</keyword>
<organism evidence="1 2">
    <name type="scientific">Thelephora ganbajun</name>
    <name type="common">Ganba fungus</name>
    <dbReference type="NCBI Taxonomy" id="370292"/>
    <lineage>
        <taxon>Eukaryota</taxon>
        <taxon>Fungi</taxon>
        <taxon>Dikarya</taxon>
        <taxon>Basidiomycota</taxon>
        <taxon>Agaricomycotina</taxon>
        <taxon>Agaricomycetes</taxon>
        <taxon>Thelephorales</taxon>
        <taxon>Thelephoraceae</taxon>
        <taxon>Thelephora</taxon>
    </lineage>
</organism>
<feature type="non-terminal residue" evidence="1">
    <location>
        <position position="135"/>
    </location>
</feature>
<name>A0ACB6YXK8_THEGA</name>
<comment type="caution">
    <text evidence="1">The sequence shown here is derived from an EMBL/GenBank/DDBJ whole genome shotgun (WGS) entry which is preliminary data.</text>
</comment>